<proteinExistence type="predicted"/>
<protein>
    <submittedName>
        <fullName evidence="1">Uncharacterized protein</fullName>
    </submittedName>
</protein>
<name>A0ABM6T6K5_9BACE</name>
<accession>A0ABM6T6K5</accession>
<evidence type="ECO:0000313" key="1">
    <source>
        <dbReference type="EMBL" id="AVM52241.1"/>
    </source>
</evidence>
<gene>
    <name evidence="1" type="ORF">C4H11_04110</name>
</gene>
<dbReference type="Proteomes" id="UP000238304">
    <property type="component" value="Chromosome"/>
</dbReference>
<dbReference type="EMBL" id="CP027231">
    <property type="protein sequence ID" value="AVM52241.1"/>
    <property type="molecule type" value="Genomic_DNA"/>
</dbReference>
<sequence length="60" mass="6434">MYSFPAETKVRQMAGQKTKSVFFACRCAVLRCNSPPALIAGLPDCHFAVSASGKGGECFF</sequence>
<reference evidence="1 2" key="1">
    <citation type="submission" date="2018-02" db="EMBL/GenBank/DDBJ databases">
        <authorList>
            <person name="Holder M.E."/>
            <person name="Ajami N.J."/>
            <person name="Petrosino J.F."/>
        </authorList>
    </citation>
    <scope>NUCLEOTIDE SEQUENCE [LARGE SCALE GENOMIC DNA]</scope>
    <source>
        <strain evidence="1 2">ATCC 33285</strain>
    </source>
</reference>
<keyword evidence="2" id="KW-1185">Reference proteome</keyword>
<organism evidence="1 2">
    <name type="scientific">Bacteroides zoogleoformans</name>
    <dbReference type="NCBI Taxonomy" id="28119"/>
    <lineage>
        <taxon>Bacteria</taxon>
        <taxon>Pseudomonadati</taxon>
        <taxon>Bacteroidota</taxon>
        <taxon>Bacteroidia</taxon>
        <taxon>Bacteroidales</taxon>
        <taxon>Bacteroidaceae</taxon>
        <taxon>Bacteroides</taxon>
    </lineage>
</organism>
<evidence type="ECO:0000313" key="2">
    <source>
        <dbReference type="Proteomes" id="UP000238304"/>
    </source>
</evidence>